<protein>
    <recommendedName>
        <fullName evidence="2">Single-stranded-DNA-specific exonuclease RecJ</fullName>
    </recommendedName>
</protein>
<dbReference type="InterPro" id="IPR003156">
    <property type="entry name" value="DHHA1_dom"/>
</dbReference>
<dbReference type="Pfam" id="PF02272">
    <property type="entry name" value="DHHA1"/>
    <property type="match status" value="1"/>
</dbReference>
<dbReference type="InterPro" id="IPR004610">
    <property type="entry name" value="RecJ"/>
</dbReference>
<dbReference type="InterPro" id="IPR038763">
    <property type="entry name" value="DHH_sf"/>
</dbReference>
<keyword evidence="4" id="KW-0378">Hydrolase</keyword>
<evidence type="ECO:0000256" key="3">
    <source>
        <dbReference type="ARBA" id="ARBA00022722"/>
    </source>
</evidence>
<evidence type="ECO:0000313" key="11">
    <source>
        <dbReference type="Proteomes" id="UP000325755"/>
    </source>
</evidence>
<dbReference type="PANTHER" id="PTHR30255">
    <property type="entry name" value="SINGLE-STRANDED-DNA-SPECIFIC EXONUCLEASE RECJ"/>
    <property type="match status" value="1"/>
</dbReference>
<feature type="domain" description="DHHA1" evidence="8">
    <location>
        <begin position="401"/>
        <end position="500"/>
    </location>
</feature>
<dbReference type="GO" id="GO:0006281">
    <property type="term" value="P:DNA repair"/>
    <property type="evidence" value="ECO:0007669"/>
    <property type="project" value="InterPro"/>
</dbReference>
<proteinExistence type="inferred from homology"/>
<feature type="coiled-coil region" evidence="6">
    <location>
        <begin position="358"/>
        <end position="385"/>
    </location>
</feature>
<evidence type="ECO:0000256" key="4">
    <source>
        <dbReference type="ARBA" id="ARBA00022801"/>
    </source>
</evidence>
<evidence type="ECO:0000256" key="5">
    <source>
        <dbReference type="ARBA" id="ARBA00022839"/>
    </source>
</evidence>
<dbReference type="SUPFAM" id="SSF64182">
    <property type="entry name" value="DHH phosphoesterases"/>
    <property type="match status" value="1"/>
</dbReference>
<dbReference type="Pfam" id="PF01368">
    <property type="entry name" value="DHH"/>
    <property type="match status" value="1"/>
</dbReference>
<dbReference type="InterPro" id="IPR041122">
    <property type="entry name" value="RecJ_OB"/>
</dbReference>
<dbReference type="FunFam" id="3.90.1640.30:FF:000001">
    <property type="entry name" value="Single-stranded-DNA-specific exonuclease RecJ"/>
    <property type="match status" value="1"/>
</dbReference>
<evidence type="ECO:0000259" key="8">
    <source>
        <dbReference type="Pfam" id="PF02272"/>
    </source>
</evidence>
<organism evidence="10 11">
    <name type="scientific">Candidatus Methylospira mobilis</name>
    <dbReference type="NCBI Taxonomy" id="1808979"/>
    <lineage>
        <taxon>Bacteria</taxon>
        <taxon>Pseudomonadati</taxon>
        <taxon>Pseudomonadota</taxon>
        <taxon>Gammaproteobacteria</taxon>
        <taxon>Methylococcales</taxon>
        <taxon>Methylococcaceae</taxon>
        <taxon>Candidatus Methylospira</taxon>
    </lineage>
</organism>
<dbReference type="OrthoDB" id="9809852at2"/>
<reference evidence="10 11" key="1">
    <citation type="submission" date="2019-09" db="EMBL/GenBank/DDBJ databases">
        <title>Ecophysiology of the spiral-shaped methanotroph Methylospira mobilis as revealed by the complete genome sequence.</title>
        <authorList>
            <person name="Oshkin I.Y."/>
            <person name="Dedysh S.N."/>
            <person name="Miroshnikov K."/>
            <person name="Danilova O.V."/>
            <person name="Hakobyan A."/>
            <person name="Liesack W."/>
        </authorList>
    </citation>
    <scope>NUCLEOTIDE SEQUENCE [LARGE SCALE GENOMIC DNA]</scope>
    <source>
        <strain evidence="10 11">Shm1</strain>
    </source>
</reference>
<dbReference type="GO" id="GO:0003676">
    <property type="term" value="F:nucleic acid binding"/>
    <property type="evidence" value="ECO:0007669"/>
    <property type="project" value="InterPro"/>
</dbReference>
<evidence type="ECO:0000259" key="7">
    <source>
        <dbReference type="Pfam" id="PF01368"/>
    </source>
</evidence>
<feature type="domain" description="DDH" evidence="7">
    <location>
        <begin position="116"/>
        <end position="276"/>
    </location>
</feature>
<dbReference type="InParanoid" id="A0A5Q0BI84"/>
<keyword evidence="5 10" id="KW-0269">Exonuclease</keyword>
<gene>
    <name evidence="10" type="primary">recJ</name>
    <name evidence="10" type="ORF">F6R98_09545</name>
</gene>
<keyword evidence="3" id="KW-0540">Nuclease</keyword>
<dbReference type="Pfam" id="PF17768">
    <property type="entry name" value="RecJ_OB"/>
    <property type="match status" value="1"/>
</dbReference>
<sequence>MSGSADHHRSKTGCCQSSHSRYTVIEPFTGSTALLAHPSACRKIQRRACLLPDQAEQNRPDLLALPPLLQRIYHTRGVESAEALDRSLARLPSPWLLSGMEQMVDQLAAAFRNREHILIVADFDADGATSCAVALLGLTLLGANRVSYLVPNRFEYGYGLTPEIVEVAAHSNPQVLITVDNGISSLEGVKTARSHGMRVLITDHHLPGAELPDADAIVNPNLPGDRFPSRSLAGVGVMFYVLLALRARLRELGWFQETGRTEANLGQLLDLVALGTVADVVPLDNVNRILVHQGIQRIRSGQARPGILALLTVAGRNPRNITATDLGFCVAPRLNAAGRLEDMALGIECLMSQNEQAAQTMAAGLDKLNRERREIEDQMKQDALEVLAQLENAGGAAQTVKAAYCFFDQSWHQGVIGILASRMKDRLHRPVIAFAPAVDEGQIKGSARSIPGLHIRDLLSEIATERPELLSRFGGHAMAAGLTLDRQNLALFSQCLEEKAAQHLEGVDLDNVLHSDGELAVSELQLSSAEYLQNAGPWGQGFPEPLFDGEFEVAQARIVGQKHLKLTLCPVGAMHRIDAIAFFVEQPESWLGCSRLKVAYRLDINEYRNNRTVQLRVEYMEKNQAE</sequence>
<dbReference type="Gene3D" id="3.90.1640.30">
    <property type="match status" value="1"/>
</dbReference>
<dbReference type="KEGG" id="mmob:F6R98_09545"/>
<dbReference type="GO" id="GO:0008409">
    <property type="term" value="F:5'-3' exonuclease activity"/>
    <property type="evidence" value="ECO:0007669"/>
    <property type="project" value="InterPro"/>
</dbReference>
<dbReference type="NCBIfam" id="TIGR00644">
    <property type="entry name" value="recJ"/>
    <property type="match status" value="1"/>
</dbReference>
<dbReference type="Proteomes" id="UP000325755">
    <property type="component" value="Chromosome"/>
</dbReference>
<dbReference type="EMBL" id="CP044205">
    <property type="protein sequence ID" value="QFY42832.1"/>
    <property type="molecule type" value="Genomic_DNA"/>
</dbReference>
<comment type="similarity">
    <text evidence="1">Belongs to the RecJ family.</text>
</comment>
<dbReference type="Gene3D" id="3.10.310.30">
    <property type="match status" value="1"/>
</dbReference>
<dbReference type="AlphaFoldDB" id="A0A5Q0BI84"/>
<evidence type="ECO:0000259" key="9">
    <source>
        <dbReference type="Pfam" id="PF17768"/>
    </source>
</evidence>
<accession>A0A5Q0BI84</accession>
<dbReference type="GO" id="GO:0006310">
    <property type="term" value="P:DNA recombination"/>
    <property type="evidence" value="ECO:0007669"/>
    <property type="project" value="InterPro"/>
</dbReference>
<evidence type="ECO:0000313" key="10">
    <source>
        <dbReference type="EMBL" id="QFY42832.1"/>
    </source>
</evidence>
<keyword evidence="6" id="KW-0175">Coiled coil</keyword>
<dbReference type="PANTHER" id="PTHR30255:SF2">
    <property type="entry name" value="SINGLE-STRANDED-DNA-SPECIFIC EXONUCLEASE RECJ"/>
    <property type="match status" value="1"/>
</dbReference>
<evidence type="ECO:0000256" key="2">
    <source>
        <dbReference type="ARBA" id="ARBA00019841"/>
    </source>
</evidence>
<evidence type="ECO:0000256" key="1">
    <source>
        <dbReference type="ARBA" id="ARBA00005915"/>
    </source>
</evidence>
<evidence type="ECO:0000256" key="6">
    <source>
        <dbReference type="SAM" id="Coils"/>
    </source>
</evidence>
<dbReference type="InterPro" id="IPR051673">
    <property type="entry name" value="SSDNA_exonuclease_RecJ"/>
</dbReference>
<keyword evidence="11" id="KW-1185">Reference proteome</keyword>
<dbReference type="FunCoup" id="A0A5Q0BI84">
    <property type="interactions" value="416"/>
</dbReference>
<feature type="domain" description="RecJ OB" evidence="9">
    <location>
        <begin position="516"/>
        <end position="618"/>
    </location>
</feature>
<dbReference type="InterPro" id="IPR001667">
    <property type="entry name" value="DDH_dom"/>
</dbReference>
<name>A0A5Q0BI84_9GAMM</name>